<proteinExistence type="predicted"/>
<evidence type="ECO:0000256" key="1">
    <source>
        <dbReference type="SAM" id="MobiDB-lite"/>
    </source>
</evidence>
<accession>A0A420TCG4</accession>
<protein>
    <submittedName>
        <fullName evidence="2">Uncharacterized protein</fullName>
    </submittedName>
</protein>
<dbReference type="AlphaFoldDB" id="A0A420TCG4"/>
<name>A0A420TCG4_GIBIN</name>
<sequence>MASHMMLNARQAIRRQAAPRQVTIRCLGTFRVPPIRNEPNPTYAKGSLERQKLQEALDSLKQRLPQRRHAGTTTTPNSYASAKIPLANVDAAEIIAYRNGIQQSDSPYALPSYTVFLHQTPLASFQRRQELHSQCPLQVHHISTLLRW</sequence>
<evidence type="ECO:0000313" key="3">
    <source>
        <dbReference type="Proteomes" id="UP000283569"/>
    </source>
</evidence>
<dbReference type="EMBL" id="MRDB01000021">
    <property type="protein sequence ID" value="RKL39242.1"/>
    <property type="molecule type" value="Genomic_DNA"/>
</dbReference>
<organism evidence="2 3">
    <name type="scientific">Gibberella intermedia</name>
    <name type="common">Bulb rot disease fungus</name>
    <name type="synonym">Fusarium proliferatum</name>
    <dbReference type="NCBI Taxonomy" id="948311"/>
    <lineage>
        <taxon>Eukaryota</taxon>
        <taxon>Fungi</taxon>
        <taxon>Dikarya</taxon>
        <taxon>Ascomycota</taxon>
        <taxon>Pezizomycotina</taxon>
        <taxon>Sordariomycetes</taxon>
        <taxon>Hypocreomycetidae</taxon>
        <taxon>Hypocreales</taxon>
        <taxon>Nectriaceae</taxon>
        <taxon>Fusarium</taxon>
        <taxon>Fusarium fujikuroi species complex</taxon>
    </lineage>
</organism>
<comment type="caution">
    <text evidence="2">The sequence shown here is derived from an EMBL/GenBank/DDBJ whole genome shotgun (WGS) entry which is preliminary data.</text>
</comment>
<feature type="region of interest" description="Disordered" evidence="1">
    <location>
        <begin position="56"/>
        <end position="79"/>
    </location>
</feature>
<evidence type="ECO:0000313" key="2">
    <source>
        <dbReference type="EMBL" id="RKL39242.1"/>
    </source>
</evidence>
<reference evidence="2 3" key="1">
    <citation type="journal article" date="2018" name="Sci. Rep.">
        <title>Characterisation of pathogen-specific regions and novel effector candidates in Fusarium oxysporum f. sp. cepae.</title>
        <authorList>
            <person name="Armitage A.D."/>
            <person name="Taylor A."/>
            <person name="Sobczyk M.K."/>
            <person name="Baxter L."/>
            <person name="Greenfield B.P."/>
            <person name="Bates H.J."/>
            <person name="Wilson F."/>
            <person name="Jackson A.C."/>
            <person name="Ott S."/>
            <person name="Harrison R.J."/>
            <person name="Clarkson J.P."/>
        </authorList>
    </citation>
    <scope>NUCLEOTIDE SEQUENCE [LARGE SCALE GENOMIC DNA]</scope>
    <source>
        <strain evidence="2 3">Fp_A8</strain>
    </source>
</reference>
<gene>
    <name evidence="2" type="ORF">BFJ72_g6714</name>
</gene>
<dbReference type="Proteomes" id="UP000283569">
    <property type="component" value="Unassembled WGS sequence"/>
</dbReference>